<evidence type="ECO:0000256" key="1">
    <source>
        <dbReference type="ARBA" id="ARBA00004370"/>
    </source>
</evidence>
<reference evidence="5 6" key="1">
    <citation type="submission" date="2018-11" db="EMBL/GenBank/DDBJ databases">
        <authorList>
            <consortium name="Pathogen Informatics"/>
        </authorList>
    </citation>
    <scope>NUCLEOTIDE SEQUENCE [LARGE SCALE GENOMIC DNA]</scope>
</reference>
<evidence type="ECO:0000256" key="3">
    <source>
        <dbReference type="ARBA" id="ARBA00029879"/>
    </source>
</evidence>
<dbReference type="OrthoDB" id="67540at2759"/>
<keyword evidence="2" id="KW-0472">Membrane</keyword>
<organism evidence="5 6">
    <name type="scientific">Dibothriocephalus latus</name>
    <name type="common">Fish tapeworm</name>
    <name type="synonym">Diphyllobothrium latum</name>
    <dbReference type="NCBI Taxonomy" id="60516"/>
    <lineage>
        <taxon>Eukaryota</taxon>
        <taxon>Metazoa</taxon>
        <taxon>Spiralia</taxon>
        <taxon>Lophotrochozoa</taxon>
        <taxon>Platyhelminthes</taxon>
        <taxon>Cestoda</taxon>
        <taxon>Eucestoda</taxon>
        <taxon>Diphyllobothriidea</taxon>
        <taxon>Diphyllobothriidae</taxon>
        <taxon>Dibothriocephalus</taxon>
    </lineage>
</organism>
<dbReference type="Pfam" id="PF07064">
    <property type="entry name" value="RIC1"/>
    <property type="match status" value="1"/>
</dbReference>
<dbReference type="EMBL" id="UYRU01042582">
    <property type="protein sequence ID" value="VDK76449.1"/>
    <property type="molecule type" value="Genomic_DNA"/>
</dbReference>
<accession>A0A3P6T023</accession>
<dbReference type="GO" id="GO:0006886">
    <property type="term" value="P:intracellular protein transport"/>
    <property type="evidence" value="ECO:0007669"/>
    <property type="project" value="InterPro"/>
</dbReference>
<dbReference type="InterPro" id="IPR040096">
    <property type="entry name" value="Ric1"/>
</dbReference>
<feature type="domain" description="RIC1 C-terminal alpha solenoid region" evidence="4">
    <location>
        <begin position="242"/>
        <end position="341"/>
    </location>
</feature>
<dbReference type="GO" id="GO:0042147">
    <property type="term" value="P:retrograde transport, endosome to Golgi"/>
    <property type="evidence" value="ECO:0007669"/>
    <property type="project" value="TreeGrafter"/>
</dbReference>
<comment type="subcellular location">
    <subcellularLocation>
        <location evidence="1">Membrane</location>
    </subcellularLocation>
</comment>
<evidence type="ECO:0000313" key="6">
    <source>
        <dbReference type="Proteomes" id="UP000281553"/>
    </source>
</evidence>
<evidence type="ECO:0000259" key="4">
    <source>
        <dbReference type="Pfam" id="PF07064"/>
    </source>
</evidence>
<proteinExistence type="predicted"/>
<keyword evidence="6" id="KW-1185">Reference proteome</keyword>
<feature type="non-terminal residue" evidence="5">
    <location>
        <position position="1"/>
    </location>
</feature>
<sequence>RESFSPTLIASNVEVLWTGITNATSGSLSFSETSGVTIDAMDENAEEEDRVFVAKRNSFASEPFHLPPIPLLSDSVWVHCGLQGLKIWFPVSSLSEGGSRTASILPDSLSPGLLNNRFTSFFQSGPTVNPRGSLFSKGARRVMLSVQLEDLVYPLTVLLDKAAVITTHSGCLRIDRSYYKTLDDRRFHLPWFSIRVKTNLFLPHLLKDLLSKNLSKIALDLATSYQSLPYFQHILELLLHEVCAFIEQFQHFLDVIIQCIRKTEVTWWRHLFCALGRRPKDLFEEALSTDQLSTAASCLVVLQNSESLVVSKQCALLLMTKTIEHSQWQLVNELIRFLRATSMPSRSQLVGCLTKDLPGSAQGDNLVDPFNEIDLLVERARCTLLKRALWRLLEEEHIPDVDNWPLRFTELHQDFNWIIPMNSAPAVPSRPSPLSLPDGPARSAGAASTLLRSDSVPLSTSCSPVDTDTASATDPTFQPAVRSCHRLYFLLSHLLWVARELPPCLAQSCVLQWCVLISVLLLDRQMLFKSLSLLTPSVRDVRELAGLLKHQSTLTQLQLSEDTPLLRLLCGLETIRQWAVEAAPTFASFLCDLQPKMT</sequence>
<name>A0A3P6T023_DIBLA</name>
<dbReference type="PANTHER" id="PTHR22746">
    <property type="entry name" value="RAB6A-GEF COMPLEX PARTNER PROTEIN 1"/>
    <property type="match status" value="1"/>
</dbReference>
<dbReference type="PANTHER" id="PTHR22746:SF10">
    <property type="entry name" value="GUANINE NUCLEOTIDE EXCHANGE FACTOR SUBUNIT RIC1"/>
    <property type="match status" value="1"/>
</dbReference>
<evidence type="ECO:0000313" key="5">
    <source>
        <dbReference type="EMBL" id="VDK76449.1"/>
    </source>
</evidence>
<dbReference type="AlphaFoldDB" id="A0A3P6T023"/>
<evidence type="ECO:0000256" key="2">
    <source>
        <dbReference type="ARBA" id="ARBA00023136"/>
    </source>
</evidence>
<dbReference type="InterPro" id="IPR009771">
    <property type="entry name" value="RIC1_C"/>
</dbReference>
<protein>
    <recommendedName>
        <fullName evidence="3">Protein RIC1 homolog</fullName>
    </recommendedName>
</protein>
<dbReference type="GO" id="GO:0005829">
    <property type="term" value="C:cytosol"/>
    <property type="evidence" value="ECO:0007669"/>
    <property type="project" value="TreeGrafter"/>
</dbReference>
<dbReference type="GO" id="GO:0000139">
    <property type="term" value="C:Golgi membrane"/>
    <property type="evidence" value="ECO:0007669"/>
    <property type="project" value="TreeGrafter"/>
</dbReference>
<dbReference type="GO" id="GO:0034066">
    <property type="term" value="C:Ric1-Rgp1 guanyl-nucleotide exchange factor complex"/>
    <property type="evidence" value="ECO:0007669"/>
    <property type="project" value="InterPro"/>
</dbReference>
<dbReference type="Proteomes" id="UP000281553">
    <property type="component" value="Unassembled WGS sequence"/>
</dbReference>
<gene>
    <name evidence="5" type="ORF">DILT_LOCUS2753</name>
</gene>